<dbReference type="AlphaFoldDB" id="A0AAD2CGW8"/>
<evidence type="ECO:0000256" key="3">
    <source>
        <dbReference type="ARBA" id="ARBA00022833"/>
    </source>
</evidence>
<organism evidence="6 7">
    <name type="scientific">Cylindrotheca closterium</name>
    <dbReference type="NCBI Taxonomy" id="2856"/>
    <lineage>
        <taxon>Eukaryota</taxon>
        <taxon>Sar</taxon>
        <taxon>Stramenopiles</taxon>
        <taxon>Ochrophyta</taxon>
        <taxon>Bacillariophyta</taxon>
        <taxon>Bacillariophyceae</taxon>
        <taxon>Bacillariophycidae</taxon>
        <taxon>Bacillariales</taxon>
        <taxon>Bacillariaceae</taxon>
        <taxon>Cylindrotheca</taxon>
    </lineage>
</organism>
<reference evidence="6" key="1">
    <citation type="submission" date="2023-08" db="EMBL/GenBank/DDBJ databases">
        <authorList>
            <person name="Audoor S."/>
            <person name="Bilcke G."/>
        </authorList>
    </citation>
    <scope>NUCLEOTIDE SEQUENCE</scope>
</reference>
<feature type="region of interest" description="Disordered" evidence="4">
    <location>
        <begin position="1"/>
        <end position="20"/>
    </location>
</feature>
<accession>A0AAD2CGW8</accession>
<keyword evidence="7" id="KW-1185">Reference proteome</keyword>
<evidence type="ECO:0000256" key="2">
    <source>
        <dbReference type="ARBA" id="ARBA00022771"/>
    </source>
</evidence>
<keyword evidence="1" id="KW-0479">Metal-binding</keyword>
<feature type="compositionally biased region" description="Acidic residues" evidence="4">
    <location>
        <begin position="345"/>
        <end position="363"/>
    </location>
</feature>
<feature type="domain" description="TAZ-type" evidence="5">
    <location>
        <begin position="61"/>
        <end position="156"/>
    </location>
</feature>
<name>A0AAD2CGW8_9STRA</name>
<feature type="region of interest" description="Disordered" evidence="4">
    <location>
        <begin position="233"/>
        <end position="252"/>
    </location>
</feature>
<evidence type="ECO:0000313" key="7">
    <source>
        <dbReference type="Proteomes" id="UP001295423"/>
    </source>
</evidence>
<evidence type="ECO:0000256" key="1">
    <source>
        <dbReference type="ARBA" id="ARBA00022723"/>
    </source>
</evidence>
<dbReference type="Gene3D" id="1.20.1020.10">
    <property type="entry name" value="TAZ domain"/>
    <property type="match status" value="1"/>
</dbReference>
<keyword evidence="2" id="KW-0863">Zinc-finger</keyword>
<sequence length="363" mass="39964">MEQSGNEGAPSSDRQYENSPNHVALNGVADAQNSIISALPPPMPSRKLGEQPPVVNNVELVITKAKKAATYLYTLLHAKNCRLSADRCLHPGCAEAKLMYLHLKTCGAEGISCCSTEYKGCVDARKLLLHYRRCRDIRSRKASGQGSSEPHFCLVCSLVARNAKSKGRSLSPNSTNAPKQPRKQLMPSAGVRCTPVSQPQKQQLYKQELRVRPRSFSFSDIGRSSIKPTVPRELVKTMPPPPPRFSVPSLPGRASNAVPGGFQKTMSSALAVTRSPEHRDQLSNNARPRAESLDLRRARFLEPPASNEEPLNHQPTVGKVRFHVRRRSASFDALSSSVKANEFPTIEEEPVGEDLQEMLEGDR</sequence>
<dbReference type="PROSITE" id="PS50134">
    <property type="entry name" value="ZF_TAZ"/>
    <property type="match status" value="1"/>
</dbReference>
<dbReference type="Pfam" id="PF02135">
    <property type="entry name" value="zf-TAZ"/>
    <property type="match status" value="1"/>
</dbReference>
<dbReference type="InterPro" id="IPR000197">
    <property type="entry name" value="Znf_TAZ"/>
</dbReference>
<evidence type="ECO:0000313" key="6">
    <source>
        <dbReference type="EMBL" id="CAJ1914436.1"/>
    </source>
</evidence>
<protein>
    <recommendedName>
        <fullName evidence="5">TAZ-type domain-containing protein</fullName>
    </recommendedName>
</protein>
<proteinExistence type="predicted"/>
<dbReference type="InterPro" id="IPR035898">
    <property type="entry name" value="TAZ_dom_sf"/>
</dbReference>
<evidence type="ECO:0000259" key="5">
    <source>
        <dbReference type="PROSITE" id="PS50134"/>
    </source>
</evidence>
<dbReference type="GO" id="GO:0008270">
    <property type="term" value="F:zinc ion binding"/>
    <property type="evidence" value="ECO:0007669"/>
    <property type="project" value="UniProtKB-KW"/>
</dbReference>
<gene>
    <name evidence="6" type="ORF">CYCCA115_LOCUS687</name>
</gene>
<feature type="region of interest" description="Disordered" evidence="4">
    <location>
        <begin position="272"/>
        <end position="293"/>
    </location>
</feature>
<comment type="caution">
    <text evidence="6">The sequence shown here is derived from an EMBL/GenBank/DDBJ whole genome shotgun (WGS) entry which is preliminary data.</text>
</comment>
<dbReference type="EMBL" id="CAKOGP040000001">
    <property type="protein sequence ID" value="CAJ1914436.1"/>
    <property type="molecule type" value="Genomic_DNA"/>
</dbReference>
<feature type="region of interest" description="Disordered" evidence="4">
    <location>
        <begin position="344"/>
        <end position="363"/>
    </location>
</feature>
<evidence type="ECO:0000256" key="4">
    <source>
        <dbReference type="SAM" id="MobiDB-lite"/>
    </source>
</evidence>
<dbReference type="Proteomes" id="UP001295423">
    <property type="component" value="Unassembled WGS sequence"/>
</dbReference>
<dbReference type="SUPFAM" id="SSF57933">
    <property type="entry name" value="TAZ domain"/>
    <property type="match status" value="1"/>
</dbReference>
<keyword evidence="3" id="KW-0862">Zinc</keyword>